<protein>
    <submittedName>
        <fullName evidence="3">Por secretion system C-terminal sorting domain-containing protein</fullName>
    </submittedName>
</protein>
<feature type="domain" description="Secretion system C-terminal sorting" evidence="2">
    <location>
        <begin position="1504"/>
        <end position="1576"/>
    </location>
</feature>
<organism evidence="3 4">
    <name type="scientific">Aquiflexum balticum DSM 16537</name>
    <dbReference type="NCBI Taxonomy" id="758820"/>
    <lineage>
        <taxon>Bacteria</taxon>
        <taxon>Pseudomonadati</taxon>
        <taxon>Bacteroidota</taxon>
        <taxon>Cytophagia</taxon>
        <taxon>Cytophagales</taxon>
        <taxon>Cyclobacteriaceae</taxon>
        <taxon>Aquiflexum</taxon>
    </lineage>
</organism>
<dbReference type="Pfam" id="PF18962">
    <property type="entry name" value="Por_Secre_tail"/>
    <property type="match status" value="1"/>
</dbReference>
<dbReference type="NCBIfam" id="TIGR04183">
    <property type="entry name" value="Por_Secre_tail"/>
    <property type="match status" value="1"/>
</dbReference>
<dbReference type="Proteomes" id="UP000192333">
    <property type="component" value="Chromosome I"/>
</dbReference>
<evidence type="ECO:0000256" key="1">
    <source>
        <dbReference type="SAM" id="SignalP"/>
    </source>
</evidence>
<sequence>MKKNSLFLYLFLAISHLSFSQTWTGNLSNNWNTPGNWTPATVPGPGSDVIIDNATAPNQPFLPSDITVRDLSVSAGVLNLNGFELNVRDLNLTGGSISNGTIETSRNILEMQNMVFDGNMTIIKNGGGNNDLTGGNVFNGPTIITNLNNSRLRLAATNGDTFNSTVVFNKNGVGSLEIAYNGTNTFEEEVTINNTVANNQLNIGQGGGTSTLSNGGLNTSDFNIGVLIINNLTQLNTLPNGVFNPTTLTISNSTFLGDFSATTTGVLTLAGSNTFASNNQFISGNQFAIPNGGNTFNSISGTTTITRNGGGAVIWGPGNSFGALTFTDNAPSNMTWEGNNTFNGNVLITNNSNNIFRIANTLGDVFGGTVHFINNGTSTMDIAFNGNTTFADQITIDNNGAGNIRFGGTAAQTGTSVQSSGGINTNDLTNGTLTIRRFTQLDNIANGPFNPLNFEVENSSFNGDFSITTIGQTTFTGGSSFGGNNSFTATGNIVMVIGGNTFSNPGNTTTMIRNGGGNVTWGGGNSTGNFILENNTPGNLVWQGGNTFNGDVIITNNSNNLLRLANTNGDEYLGTSVFINNGTNTLDIGRSGTNIYMDQITINNINAGGTIGFGLNGGTNELQNGALTTTNFTTGNLNIRNFDQLTNFANGPFEPNTFTVGNSSFEGDFTVTTSGDMNLQADVRFASNNNFTSNGQLTLGGNSEFSTNGGTNSYFEKNGGGNVNWNGGNTFGTVEFVKNAANYIRMTNNGMGDTFTSTSVFSNNNSGEFDIARNGTNTFGDQIEINNTNPSGSIRFGAGGGNSTQTNGSLITSGFNTGILTVQNFTQNQDIPNGPFLPITFTVGNSSFEGDFSVTTSGDMNLQADVRFASNNNFISNGQLTLGGNSEFSSNGGTNSYFEKNGGGNVNWNGGNTFGTVEFVKNAANYIRMTNNGIGDTFTSTSVFSNNNSGEFDIARNGSNTFASTVTINNSSTGGFYFGRNGGTSLLSVGSLQTTDFNSGFLEIRNFFQSTATPNGNFQPETFLSNNVSFQGNFSVSTSSTGGNSLTFQNNSRFARTNSFISAGAIVMTGGNRFSTAAGTTTTMIKNGGTDNDWQGGNIFGNFNLTNNGNGRIRLANSVGGDEFRGNVIFNQNGSGLLEPARNNTSTFLGNISTVGSASPIIFGAGNGVVEIVGNAVQQLLGDSFNEPRINRLTVNTTGTLDVLVPFTLGVNMTLNNGIVQNEENMITFLHNSSVTGGSNASHVDGRIRKIGNTAFTYPFGNGGFYAPLTTSSFGGGGSTAFHFTGRFFHINPDLVPYDRESKESSIGVVNECEYWEFERTNGSANPSVTLSWSDDRTCPIVDFAEFIVVQWNGSEWIDLGQAGLAGDETSGTVRNQTAVSNWSNDIFTLGQSFRILPIELLSFSATPISDRQIKVSWSTVSEKDNAFFTIMKSFDGQDWFPIGIVAGAGNSDLILNYEFIDENAVFGRQFYRLTQTDFDGTSETFKAVGVTLNEIQEKLAVKVYPNPTQGKVNILSENQNLENASISIYNAQGSLIISLPNQSGRIFEIDLSGLEKGIYLMKIYSNYQVETKKIILH</sequence>
<evidence type="ECO:0000313" key="4">
    <source>
        <dbReference type="Proteomes" id="UP000192333"/>
    </source>
</evidence>
<dbReference type="InterPro" id="IPR026444">
    <property type="entry name" value="Secre_tail"/>
</dbReference>
<dbReference type="RefSeq" id="WP_084121140.1">
    <property type="nucleotide sequence ID" value="NZ_LT838813.1"/>
</dbReference>
<evidence type="ECO:0000313" key="3">
    <source>
        <dbReference type="EMBL" id="SMD44355.1"/>
    </source>
</evidence>
<dbReference type="STRING" id="758820.SAMN00777080_2975"/>
<accession>A0A1W2H5Z9</accession>
<dbReference type="EMBL" id="LT838813">
    <property type="protein sequence ID" value="SMD44355.1"/>
    <property type="molecule type" value="Genomic_DNA"/>
</dbReference>
<feature type="chain" id="PRO_5012258436" evidence="1">
    <location>
        <begin position="21"/>
        <end position="1578"/>
    </location>
</feature>
<keyword evidence="4" id="KW-1185">Reference proteome</keyword>
<name>A0A1W2H5Z9_9BACT</name>
<proteinExistence type="predicted"/>
<feature type="signal peptide" evidence="1">
    <location>
        <begin position="1"/>
        <end position="20"/>
    </location>
</feature>
<keyword evidence="1" id="KW-0732">Signal</keyword>
<gene>
    <name evidence="3" type="ORF">SAMN00777080_2975</name>
</gene>
<dbReference type="OrthoDB" id="9814616at2"/>
<reference evidence="4" key="1">
    <citation type="submission" date="2017-04" db="EMBL/GenBank/DDBJ databases">
        <authorList>
            <person name="Varghese N."/>
            <person name="Submissions S."/>
        </authorList>
    </citation>
    <scope>NUCLEOTIDE SEQUENCE [LARGE SCALE GENOMIC DNA]</scope>
    <source>
        <strain evidence="4">DSM 16537</strain>
    </source>
</reference>
<evidence type="ECO:0000259" key="2">
    <source>
        <dbReference type="Pfam" id="PF18962"/>
    </source>
</evidence>